<dbReference type="PANTHER" id="PTHR31080">
    <property type="entry name" value="PECTINESTERASE INHIBITOR-LIKE"/>
    <property type="match status" value="1"/>
</dbReference>
<dbReference type="GO" id="GO:0004857">
    <property type="term" value="F:enzyme inhibitor activity"/>
    <property type="evidence" value="ECO:0007669"/>
    <property type="project" value="InterPro"/>
</dbReference>
<organism evidence="4 5">
    <name type="scientific">Gossypium trilobum</name>
    <dbReference type="NCBI Taxonomy" id="34281"/>
    <lineage>
        <taxon>Eukaryota</taxon>
        <taxon>Viridiplantae</taxon>
        <taxon>Streptophyta</taxon>
        <taxon>Embryophyta</taxon>
        <taxon>Tracheophyta</taxon>
        <taxon>Spermatophyta</taxon>
        <taxon>Magnoliopsida</taxon>
        <taxon>eudicotyledons</taxon>
        <taxon>Gunneridae</taxon>
        <taxon>Pentapetalae</taxon>
        <taxon>rosids</taxon>
        <taxon>malvids</taxon>
        <taxon>Malvales</taxon>
        <taxon>Malvaceae</taxon>
        <taxon>Malvoideae</taxon>
        <taxon>Gossypium</taxon>
    </lineage>
</organism>
<protein>
    <recommendedName>
        <fullName evidence="3">Pectinesterase inhibitor domain-containing protein</fullName>
    </recommendedName>
</protein>
<proteinExistence type="inferred from homology"/>
<accession>A0A7J9E108</accession>
<dbReference type="Gene3D" id="1.20.140.40">
    <property type="entry name" value="Invertase/pectin methylesterase inhibitor family protein"/>
    <property type="match status" value="1"/>
</dbReference>
<dbReference type="Pfam" id="PF04043">
    <property type="entry name" value="PMEI"/>
    <property type="match status" value="1"/>
</dbReference>
<keyword evidence="1" id="KW-0732">Signal</keyword>
<dbReference type="SUPFAM" id="SSF101148">
    <property type="entry name" value="Plant invertase/pectin methylesterase inhibitor"/>
    <property type="match status" value="1"/>
</dbReference>
<evidence type="ECO:0000313" key="5">
    <source>
        <dbReference type="Proteomes" id="UP000593568"/>
    </source>
</evidence>
<dbReference type="PANTHER" id="PTHR31080:SF118">
    <property type="entry name" value="PECTINESTERASE INHIBITOR 10"/>
    <property type="match status" value="1"/>
</dbReference>
<dbReference type="InterPro" id="IPR006501">
    <property type="entry name" value="Pectinesterase_inhib_dom"/>
</dbReference>
<dbReference type="NCBIfam" id="TIGR01614">
    <property type="entry name" value="PME_inhib"/>
    <property type="match status" value="1"/>
</dbReference>
<dbReference type="CDD" id="cd15798">
    <property type="entry name" value="PMEI-like_3"/>
    <property type="match status" value="1"/>
</dbReference>
<comment type="similarity">
    <text evidence="2">Belongs to the PMEI family.</text>
</comment>
<dbReference type="AlphaFoldDB" id="A0A7J9E108"/>
<feature type="domain" description="Pectinesterase inhibitor" evidence="3">
    <location>
        <begin position="2"/>
        <end position="84"/>
    </location>
</feature>
<keyword evidence="5" id="KW-1185">Reference proteome</keyword>
<dbReference type="InterPro" id="IPR035513">
    <property type="entry name" value="Invertase/methylesterase_inhib"/>
</dbReference>
<evidence type="ECO:0000256" key="1">
    <source>
        <dbReference type="ARBA" id="ARBA00022729"/>
    </source>
</evidence>
<feature type="non-terminal residue" evidence="4">
    <location>
        <position position="1"/>
    </location>
</feature>
<dbReference type="Proteomes" id="UP000593568">
    <property type="component" value="Unassembled WGS sequence"/>
</dbReference>
<evidence type="ECO:0000259" key="3">
    <source>
        <dbReference type="Pfam" id="PF04043"/>
    </source>
</evidence>
<evidence type="ECO:0000256" key="2">
    <source>
        <dbReference type="ARBA" id="ARBA00038471"/>
    </source>
</evidence>
<dbReference type="InterPro" id="IPR051955">
    <property type="entry name" value="PME_Inhibitor"/>
</dbReference>
<evidence type="ECO:0000313" key="4">
    <source>
        <dbReference type="EMBL" id="MBA0766703.1"/>
    </source>
</evidence>
<comment type="caution">
    <text evidence="4">The sequence shown here is derived from an EMBL/GenBank/DDBJ whole genome shotgun (WGS) entry which is preliminary data.</text>
</comment>
<sequence length="95" mass="10984">AYCIELINVSIDELQKSLCEIFRIRRSNIVLITSDLQSWVSATLTDEDTCMDRFSSRAMNEYAKMMVRKRIVKIAHSTRNALALINKYTSSQILH</sequence>
<dbReference type="EMBL" id="JABEZW010000006">
    <property type="protein sequence ID" value="MBA0766703.1"/>
    <property type="molecule type" value="Genomic_DNA"/>
</dbReference>
<gene>
    <name evidence="4" type="ORF">Gotri_015722</name>
</gene>
<reference evidence="4 5" key="1">
    <citation type="journal article" date="2019" name="Genome Biol. Evol.">
        <title>Insights into the evolution of the New World diploid cottons (Gossypium, subgenus Houzingenia) based on genome sequencing.</title>
        <authorList>
            <person name="Grover C.E."/>
            <person name="Arick M.A. 2nd"/>
            <person name="Thrash A."/>
            <person name="Conover J.L."/>
            <person name="Sanders W.S."/>
            <person name="Peterson D.G."/>
            <person name="Frelichowski J.E."/>
            <person name="Scheffler J.A."/>
            <person name="Scheffler B.E."/>
            <person name="Wendel J.F."/>
        </authorList>
    </citation>
    <scope>NUCLEOTIDE SEQUENCE [LARGE SCALE GENOMIC DNA]</scope>
    <source>
        <strain evidence="4">8</strain>
        <tissue evidence="4">Leaf</tissue>
    </source>
</reference>
<name>A0A7J9E108_9ROSI</name>